<keyword evidence="2" id="KW-0547">Nucleotide-binding</keyword>
<dbReference type="PROSITE" id="PS51459">
    <property type="entry name" value="FIDO"/>
    <property type="match status" value="1"/>
</dbReference>
<dbReference type="GO" id="GO:0005524">
    <property type="term" value="F:ATP binding"/>
    <property type="evidence" value="ECO:0007669"/>
    <property type="project" value="UniProtKB-KW"/>
</dbReference>
<keyword evidence="2" id="KW-0067">ATP-binding</keyword>
<dbReference type="InterPro" id="IPR040198">
    <property type="entry name" value="Fido_containing"/>
</dbReference>
<feature type="binding site" evidence="2">
    <location>
        <begin position="201"/>
        <end position="208"/>
    </location>
    <ligand>
        <name>ATP</name>
        <dbReference type="ChEBI" id="CHEBI:30616"/>
    </ligand>
</feature>
<feature type="binding site" evidence="2">
    <location>
        <begin position="239"/>
        <end position="240"/>
    </location>
    <ligand>
        <name>ATP</name>
        <dbReference type="ChEBI" id="CHEBI:30616"/>
    </ligand>
</feature>
<dbReference type="PANTHER" id="PTHR13504:SF38">
    <property type="entry name" value="FIDO DOMAIN-CONTAINING PROTEIN"/>
    <property type="match status" value="1"/>
</dbReference>
<dbReference type="Gene3D" id="1.10.10.10">
    <property type="entry name" value="Winged helix-like DNA-binding domain superfamily/Winged helix DNA-binding domain"/>
    <property type="match status" value="1"/>
</dbReference>
<dbReference type="InterPro" id="IPR003812">
    <property type="entry name" value="Fido"/>
</dbReference>
<dbReference type="InterPro" id="IPR036388">
    <property type="entry name" value="WH-like_DNA-bd_sf"/>
</dbReference>
<protein>
    <submittedName>
        <fullName evidence="4">Fic family protein</fullName>
    </submittedName>
</protein>
<dbReference type="STRING" id="862517.HMPREF9225_1168"/>
<dbReference type="RefSeq" id="WP_008901982.1">
    <property type="nucleotide sequence ID" value="NZ_GL397071.1"/>
</dbReference>
<gene>
    <name evidence="4" type="ORF">HMPREF9225_1168</name>
</gene>
<keyword evidence="5" id="KW-1185">Reference proteome</keyword>
<organism evidence="4 5">
    <name type="scientific">Peptoniphilus duerdenii ATCC BAA-1640</name>
    <dbReference type="NCBI Taxonomy" id="862517"/>
    <lineage>
        <taxon>Bacteria</taxon>
        <taxon>Bacillati</taxon>
        <taxon>Bacillota</taxon>
        <taxon>Tissierellia</taxon>
        <taxon>Tissierellales</taxon>
        <taxon>Peptoniphilaceae</taxon>
        <taxon>Peptoniphilus</taxon>
    </lineage>
</organism>
<evidence type="ECO:0000256" key="2">
    <source>
        <dbReference type="PIRSR" id="PIRSR640198-2"/>
    </source>
</evidence>
<dbReference type="Proteomes" id="UP000003280">
    <property type="component" value="Unassembled WGS sequence"/>
</dbReference>
<feature type="active site" evidence="1">
    <location>
        <position position="197"/>
    </location>
</feature>
<comment type="caution">
    <text evidence="4">The sequence shown here is derived from an EMBL/GenBank/DDBJ whole genome shotgun (WGS) entry which is preliminary data.</text>
</comment>
<feature type="domain" description="Fido" evidence="3">
    <location>
        <begin position="108"/>
        <end position="262"/>
    </location>
</feature>
<evidence type="ECO:0000313" key="5">
    <source>
        <dbReference type="Proteomes" id="UP000003280"/>
    </source>
</evidence>
<reference evidence="4 5" key="1">
    <citation type="submission" date="2010-07" db="EMBL/GenBank/DDBJ databases">
        <authorList>
            <person name="Muzny D."/>
            <person name="Qin X."/>
            <person name="Deng J."/>
            <person name="Jiang H."/>
            <person name="Liu Y."/>
            <person name="Qu J."/>
            <person name="Song X.-Z."/>
            <person name="Zhang L."/>
            <person name="Thornton R."/>
            <person name="Coyle M."/>
            <person name="Francisco L."/>
            <person name="Jackson L."/>
            <person name="Javaid M."/>
            <person name="Korchina V."/>
            <person name="Kovar C."/>
            <person name="Mata R."/>
            <person name="Mathew T."/>
            <person name="Ngo R."/>
            <person name="Nguyen L."/>
            <person name="Nguyen N."/>
            <person name="Okwuonu G."/>
            <person name="Ongeri F."/>
            <person name="Pham C."/>
            <person name="Simmons D."/>
            <person name="Wilczek-Boney K."/>
            <person name="Hale W."/>
            <person name="Jakkamsetti A."/>
            <person name="Pham P."/>
            <person name="Ruth R."/>
            <person name="San Lucas F."/>
            <person name="Warren J."/>
            <person name="Zhang J."/>
            <person name="Zhao Z."/>
            <person name="Zhou C."/>
            <person name="Zhu D."/>
            <person name="Lee S."/>
            <person name="Bess C."/>
            <person name="Blankenburg K."/>
            <person name="Forbes L."/>
            <person name="Fu Q."/>
            <person name="Gubbala S."/>
            <person name="Hirani K."/>
            <person name="Jayaseelan J.C."/>
            <person name="Lara F."/>
            <person name="Munidasa M."/>
            <person name="Palculict T."/>
            <person name="Patil S."/>
            <person name="Pu L.-L."/>
            <person name="Saada N."/>
            <person name="Tang L."/>
            <person name="Weissenberger G."/>
            <person name="Zhu Y."/>
            <person name="Hemphill L."/>
            <person name="Shang Y."/>
            <person name="Youmans B."/>
            <person name="Ayvaz T."/>
            <person name="Ross M."/>
            <person name="Santibanez J."/>
            <person name="Aqrawi P."/>
            <person name="Gross S."/>
            <person name="Joshi V."/>
            <person name="Fowler G."/>
            <person name="Nazareth L."/>
            <person name="Reid J."/>
            <person name="Worley K."/>
            <person name="Petrosino J."/>
            <person name="Highlander S."/>
            <person name="Gibbs R."/>
        </authorList>
    </citation>
    <scope>NUCLEOTIDE SEQUENCE [LARGE SCALE GENOMIC DNA]</scope>
    <source>
        <strain evidence="4 5">ATCC BAA-1640</strain>
    </source>
</reference>
<dbReference type="eggNOG" id="COG3177">
    <property type="taxonomic scope" value="Bacteria"/>
</dbReference>
<accession>E0NLT8</accession>
<dbReference type="Pfam" id="PF02661">
    <property type="entry name" value="Fic"/>
    <property type="match status" value="1"/>
</dbReference>
<evidence type="ECO:0000256" key="1">
    <source>
        <dbReference type="PIRSR" id="PIRSR640198-1"/>
    </source>
</evidence>
<sequence length="347" mass="40369">MRNFDYSKLNSIKWDGEILNYISKIGEYKGRQELFLSQKPKVLDTLVELAIIQSTESSNKIEGISTTNTRLKDLVLKKIKPKNRDEEEILGYQDVLSTIHESYEFIPITPEIILQLHRDLFKYSEKSIGGKFKNTQNLITETLSNGERIVRFTPLKPYETEQAVRMICKSYNEEIDRGEVNPLILIPTFVHDFLCIHPFNDGNGRMSRLLTTLLLYKLGYVVGKYISLEEKIEKTKNVYYEVLQKSGYGWHENNEDINFFVKYILGIILSAYRDFEERVDIFNTNLSAFEQVEQVVARKIGKFTKSEIMELTPSISKSSVENSLKELIERNVIEMHGKGRATYYIKK</sequence>
<dbReference type="PANTHER" id="PTHR13504">
    <property type="entry name" value="FIDO DOMAIN-CONTAINING PROTEIN DDB_G0283145"/>
    <property type="match status" value="1"/>
</dbReference>
<dbReference type="OrthoDB" id="9813719at2"/>
<dbReference type="AlphaFoldDB" id="E0NLT8"/>
<dbReference type="HOGENOM" id="CLU_046381_0_0_9"/>
<feature type="binding site" evidence="2">
    <location>
        <position position="253"/>
    </location>
    <ligand>
        <name>ATP</name>
        <dbReference type="ChEBI" id="CHEBI:30616"/>
    </ligand>
</feature>
<proteinExistence type="predicted"/>
<dbReference type="SUPFAM" id="SSF140931">
    <property type="entry name" value="Fic-like"/>
    <property type="match status" value="1"/>
</dbReference>
<dbReference type="EMBL" id="AEEH01000043">
    <property type="protein sequence ID" value="EFM25279.1"/>
    <property type="molecule type" value="Genomic_DNA"/>
</dbReference>
<evidence type="ECO:0000313" key="4">
    <source>
        <dbReference type="EMBL" id="EFM25279.1"/>
    </source>
</evidence>
<evidence type="ECO:0000259" key="3">
    <source>
        <dbReference type="PROSITE" id="PS51459"/>
    </source>
</evidence>
<dbReference type="InterPro" id="IPR036597">
    <property type="entry name" value="Fido-like_dom_sf"/>
</dbReference>
<dbReference type="Gene3D" id="1.10.3290.10">
    <property type="entry name" value="Fido-like domain"/>
    <property type="match status" value="1"/>
</dbReference>
<name>E0NLT8_9FIRM</name>